<dbReference type="AlphaFoldDB" id="A0A9P8MLI5"/>
<dbReference type="PANTHER" id="PTHR12728">
    <property type="entry name" value="BRIX DOMAIN CONTAINING PROTEIN"/>
    <property type="match status" value="1"/>
</dbReference>
<dbReference type="RefSeq" id="XP_044714972.1">
    <property type="nucleotide sequence ID" value="XM_044870075.1"/>
</dbReference>
<dbReference type="GO" id="GO:0019843">
    <property type="term" value="F:rRNA binding"/>
    <property type="evidence" value="ECO:0007669"/>
    <property type="project" value="UniProtKB-UniRule"/>
</dbReference>
<evidence type="ECO:0000313" key="8">
    <source>
        <dbReference type="Proteomes" id="UP000824596"/>
    </source>
</evidence>
<dbReference type="GO" id="GO:0005730">
    <property type="term" value="C:nucleolus"/>
    <property type="evidence" value="ECO:0007669"/>
    <property type="project" value="UniProtKB-SubCell"/>
</dbReference>
<evidence type="ECO:0000256" key="4">
    <source>
        <dbReference type="RuleBase" id="RU367086"/>
    </source>
</evidence>
<evidence type="ECO:0000256" key="1">
    <source>
        <dbReference type="ARBA" id="ARBA00004604"/>
    </source>
</evidence>
<comment type="subcellular location">
    <subcellularLocation>
        <location evidence="1 4">Nucleus</location>
        <location evidence="1 4">Nucleolus</location>
    </subcellularLocation>
</comment>
<evidence type="ECO:0000256" key="3">
    <source>
        <dbReference type="ARBA" id="ARBA00023242"/>
    </source>
</evidence>
<evidence type="ECO:0000256" key="2">
    <source>
        <dbReference type="ARBA" id="ARBA00010782"/>
    </source>
</evidence>
<dbReference type="GO" id="GO:0000463">
    <property type="term" value="P:maturation of LSU-rRNA from tricistronic rRNA transcript (SSU-rRNA, 5.8S rRNA, LSU-rRNA)"/>
    <property type="evidence" value="ECO:0007669"/>
    <property type="project" value="TreeGrafter"/>
</dbReference>
<protein>
    <recommendedName>
        <fullName evidence="4">Ribosome production factor 2 homolog</fullName>
    </recommendedName>
    <alternativeName>
        <fullName evidence="4">Ribosome biogenesis protein RPF2 homolog</fullName>
    </alternativeName>
</protein>
<dbReference type="OrthoDB" id="407658at2759"/>
<dbReference type="Pfam" id="PF04427">
    <property type="entry name" value="Brix"/>
    <property type="match status" value="1"/>
</dbReference>
<feature type="compositionally biased region" description="Low complexity" evidence="5">
    <location>
        <begin position="304"/>
        <end position="314"/>
    </location>
</feature>
<feature type="region of interest" description="Disordered" evidence="5">
    <location>
        <begin position="1"/>
        <end position="21"/>
    </location>
</feature>
<name>A0A9P8MLI5_9HYPO</name>
<keyword evidence="3 4" id="KW-0539">Nucleus</keyword>
<dbReference type="Proteomes" id="UP000824596">
    <property type="component" value="Unassembled WGS sequence"/>
</dbReference>
<dbReference type="GeneID" id="68360733"/>
<evidence type="ECO:0000256" key="5">
    <source>
        <dbReference type="SAM" id="MobiDB-lite"/>
    </source>
</evidence>
<feature type="compositionally biased region" description="Basic and acidic residues" evidence="5">
    <location>
        <begin position="315"/>
        <end position="325"/>
    </location>
</feature>
<dbReference type="InterPro" id="IPR039770">
    <property type="entry name" value="Rpf2"/>
</dbReference>
<sequence>MLRQVKPRNARSKRALEKREAKPVENPKTCLFLRGTSCSQVVQDALNDLFALRQPLAKKFTKKNAIRPFEDPASLEFFSDKNDASLLVFGSSQKKRPHALTLVRMFGFKVLDMLELYLDPDSFRRIEQFKTKKFAVGLRPMVLFAGTAFESPVANEFTLVKSMLLDFFRGDPADKIDVEGLQYIVSVTAEDLVSAVDADAKPAVHLRVYLIRTKRSGHKLPRVEVEEMGPRMDFRVGRLREADAAMLKEAMRKPRGLEERPKKNVSTDSMGDKLGRVHLGRQDLGQLQTRKMKGLKRSRHDDVAAGAGAEGAADAPKDDAKRIKQ</sequence>
<organism evidence="7 8">
    <name type="scientific">Hirsutella rhossiliensis</name>
    <dbReference type="NCBI Taxonomy" id="111463"/>
    <lineage>
        <taxon>Eukaryota</taxon>
        <taxon>Fungi</taxon>
        <taxon>Dikarya</taxon>
        <taxon>Ascomycota</taxon>
        <taxon>Pezizomycotina</taxon>
        <taxon>Sordariomycetes</taxon>
        <taxon>Hypocreomycetidae</taxon>
        <taxon>Hypocreales</taxon>
        <taxon>Ophiocordycipitaceae</taxon>
        <taxon>Hirsutella</taxon>
    </lineage>
</organism>
<dbReference type="EMBL" id="JAIZPD010000021">
    <property type="protein sequence ID" value="KAH0957458.1"/>
    <property type="molecule type" value="Genomic_DNA"/>
</dbReference>
<reference evidence="7" key="1">
    <citation type="submission" date="2021-09" db="EMBL/GenBank/DDBJ databases">
        <title>A high-quality genome of the endoparasitic fungus Hirsutella rhossiliensis with a comparison of Hirsutella genomes reveals transposable elements contributing to genome size variation.</title>
        <authorList>
            <person name="Lin R."/>
            <person name="Jiao Y."/>
            <person name="Sun X."/>
            <person name="Ling J."/>
            <person name="Xie B."/>
            <person name="Cheng X."/>
        </authorList>
    </citation>
    <scope>NUCLEOTIDE SEQUENCE</scope>
    <source>
        <strain evidence="7">HR02</strain>
    </source>
</reference>
<gene>
    <name evidence="7" type="ORF">HRG_11605</name>
</gene>
<proteinExistence type="inferred from homology"/>
<keyword evidence="8" id="KW-1185">Reference proteome</keyword>
<accession>A0A9P8MLI5</accession>
<evidence type="ECO:0000259" key="6">
    <source>
        <dbReference type="PROSITE" id="PS50833"/>
    </source>
</evidence>
<comment type="similarity">
    <text evidence="2 4">Belongs to the RPF2 family.</text>
</comment>
<feature type="region of interest" description="Disordered" evidence="5">
    <location>
        <begin position="253"/>
        <end position="325"/>
    </location>
</feature>
<comment type="caution">
    <text evidence="7">The sequence shown here is derived from an EMBL/GenBank/DDBJ whole genome shotgun (WGS) entry which is preliminary data.</text>
</comment>
<dbReference type="SMART" id="SM00879">
    <property type="entry name" value="Brix"/>
    <property type="match status" value="1"/>
</dbReference>
<dbReference type="PROSITE" id="PS50833">
    <property type="entry name" value="BRIX"/>
    <property type="match status" value="1"/>
</dbReference>
<feature type="domain" description="Brix" evidence="6">
    <location>
        <begin position="28"/>
        <end position="245"/>
    </location>
</feature>
<dbReference type="PANTHER" id="PTHR12728:SF0">
    <property type="entry name" value="RIBOSOME PRODUCTION FACTOR 2 HOMOLOG"/>
    <property type="match status" value="1"/>
</dbReference>
<feature type="compositionally biased region" description="Basic and acidic residues" evidence="5">
    <location>
        <begin position="253"/>
        <end position="262"/>
    </location>
</feature>
<feature type="compositionally biased region" description="Basic residues" evidence="5">
    <location>
        <begin position="1"/>
        <end position="13"/>
    </location>
</feature>
<evidence type="ECO:0000313" key="7">
    <source>
        <dbReference type="EMBL" id="KAH0957458.1"/>
    </source>
</evidence>
<dbReference type="InterPro" id="IPR007109">
    <property type="entry name" value="Brix"/>
</dbReference>
<dbReference type="GO" id="GO:0000027">
    <property type="term" value="P:ribosomal large subunit assembly"/>
    <property type="evidence" value="ECO:0007669"/>
    <property type="project" value="InterPro"/>
</dbReference>